<dbReference type="SMART" id="SM00974">
    <property type="entry name" value="T5orf172"/>
    <property type="match status" value="1"/>
</dbReference>
<feature type="domain" description="Bacteriophage T5 Orf172 DNA-binding" evidence="1">
    <location>
        <begin position="13"/>
        <end position="93"/>
    </location>
</feature>
<dbReference type="OrthoDB" id="8265034at2"/>
<dbReference type="EMBL" id="RZHG01000030">
    <property type="protein sequence ID" value="RUR26816.1"/>
    <property type="molecule type" value="Genomic_DNA"/>
</dbReference>
<evidence type="ECO:0000259" key="1">
    <source>
        <dbReference type="SMART" id="SM00974"/>
    </source>
</evidence>
<dbReference type="Proteomes" id="UP000287336">
    <property type="component" value="Unassembled WGS sequence"/>
</dbReference>
<name>A0A3S0XXI1_9GAMM</name>
<evidence type="ECO:0000313" key="2">
    <source>
        <dbReference type="EMBL" id="RUR26816.1"/>
    </source>
</evidence>
<proteinExistence type="predicted"/>
<reference evidence="2 3" key="1">
    <citation type="submission" date="2018-12" db="EMBL/GenBank/DDBJ databases">
        <title>three novel Halomonas strain isolated from plants.</title>
        <authorList>
            <person name="Sun C."/>
        </authorList>
    </citation>
    <scope>NUCLEOTIDE SEQUENCE [LARGE SCALE GENOMIC DNA]</scope>
    <source>
        <strain evidence="2 3">DSM 19434</strain>
    </source>
</reference>
<dbReference type="InterPro" id="IPR018306">
    <property type="entry name" value="Phage_T5_Orf172_DNA-bd"/>
</dbReference>
<organism evidence="2 3">
    <name type="scientific">Vreelandella andesensis</name>
    <dbReference type="NCBI Taxonomy" id="447567"/>
    <lineage>
        <taxon>Bacteria</taxon>
        <taxon>Pseudomonadati</taxon>
        <taxon>Pseudomonadota</taxon>
        <taxon>Gammaproteobacteria</taxon>
        <taxon>Oceanospirillales</taxon>
        <taxon>Halomonadaceae</taxon>
        <taxon>Vreelandella</taxon>
    </lineage>
</organism>
<dbReference type="RefSeq" id="WP_126949100.1">
    <property type="nucleotide sequence ID" value="NZ_RZHG01000030.1"/>
</dbReference>
<sequence length="152" mass="16679">MAGIGFVYVMTNPAMPGIVKVGMTDRSPHARAMELSAGTSIPCPFAVEYYVEVGSPREVEADFHDAMADFRVNQSREFFAMPVEQAICEISLGVIGLKGILSSWHSDKYHPSKYESFHAFTRISISPSQINNHLSGARQSELSLLVIEGGKK</sequence>
<protein>
    <submittedName>
        <fullName evidence="2">GIY-YIG nuclease family protein</fullName>
    </submittedName>
</protein>
<dbReference type="Pfam" id="PF10544">
    <property type="entry name" value="T5orf172"/>
    <property type="match status" value="1"/>
</dbReference>
<dbReference type="AlphaFoldDB" id="A0A3S0XXI1"/>
<comment type="caution">
    <text evidence="2">The sequence shown here is derived from an EMBL/GenBank/DDBJ whole genome shotgun (WGS) entry which is preliminary data.</text>
</comment>
<evidence type="ECO:0000313" key="3">
    <source>
        <dbReference type="Proteomes" id="UP000287336"/>
    </source>
</evidence>
<accession>A0A3S0XXI1</accession>
<gene>
    <name evidence="2" type="ORF">ELY33_17055</name>
</gene>
<keyword evidence="3" id="KW-1185">Reference proteome</keyword>